<evidence type="ECO:0000256" key="9">
    <source>
        <dbReference type="SAM" id="MobiDB-lite"/>
    </source>
</evidence>
<keyword evidence="14" id="KW-1185">Reference proteome</keyword>
<dbReference type="PANTHER" id="PTHR43065">
    <property type="entry name" value="SENSOR HISTIDINE KINASE"/>
    <property type="match status" value="1"/>
</dbReference>
<evidence type="ECO:0000259" key="10">
    <source>
        <dbReference type="PROSITE" id="PS50109"/>
    </source>
</evidence>
<feature type="region of interest" description="Disordered" evidence="9">
    <location>
        <begin position="521"/>
        <end position="556"/>
    </location>
</feature>
<dbReference type="SUPFAM" id="SSF47384">
    <property type="entry name" value="Homodimeric domain of signal transducing histidine kinase"/>
    <property type="match status" value="1"/>
</dbReference>
<comment type="catalytic activity">
    <reaction evidence="1">
        <text>ATP + protein L-histidine = ADP + protein N-phospho-L-histidine.</text>
        <dbReference type="EC" id="2.7.13.3"/>
    </reaction>
</comment>
<evidence type="ECO:0000259" key="12">
    <source>
        <dbReference type="PROSITE" id="PS50113"/>
    </source>
</evidence>
<dbReference type="CDD" id="cd00082">
    <property type="entry name" value="HisKA"/>
    <property type="match status" value="1"/>
</dbReference>
<feature type="domain" description="PAC" evidence="12">
    <location>
        <begin position="216"/>
        <end position="268"/>
    </location>
</feature>
<dbReference type="PROSITE" id="PS50109">
    <property type="entry name" value="HIS_KIN"/>
    <property type="match status" value="1"/>
</dbReference>
<dbReference type="Pfam" id="PF00989">
    <property type="entry name" value="PAS"/>
    <property type="match status" value="1"/>
</dbReference>
<dbReference type="SMART" id="SM00091">
    <property type="entry name" value="PAS"/>
    <property type="match status" value="2"/>
</dbReference>
<keyword evidence="7" id="KW-0067">ATP-binding</keyword>
<feature type="domain" description="PAS" evidence="11">
    <location>
        <begin position="29"/>
        <end position="86"/>
    </location>
</feature>
<evidence type="ECO:0000256" key="6">
    <source>
        <dbReference type="ARBA" id="ARBA00022777"/>
    </source>
</evidence>
<feature type="compositionally biased region" description="Polar residues" evidence="9">
    <location>
        <begin position="604"/>
        <end position="617"/>
    </location>
</feature>
<protein>
    <recommendedName>
        <fullName evidence="2">histidine kinase</fullName>
        <ecNumber evidence="2">2.7.13.3</ecNumber>
    </recommendedName>
</protein>
<evidence type="ECO:0000256" key="5">
    <source>
        <dbReference type="ARBA" id="ARBA00022741"/>
    </source>
</evidence>
<dbReference type="GO" id="GO:0005524">
    <property type="term" value="F:ATP binding"/>
    <property type="evidence" value="ECO:0007669"/>
    <property type="project" value="UniProtKB-KW"/>
</dbReference>
<keyword evidence="6" id="KW-0418">Kinase</keyword>
<feature type="domain" description="PAS" evidence="11">
    <location>
        <begin position="141"/>
        <end position="214"/>
    </location>
</feature>
<evidence type="ECO:0000256" key="3">
    <source>
        <dbReference type="ARBA" id="ARBA00022553"/>
    </source>
</evidence>
<dbReference type="Gene3D" id="1.10.287.130">
    <property type="match status" value="1"/>
</dbReference>
<feature type="region of interest" description="Disordered" evidence="9">
    <location>
        <begin position="599"/>
        <end position="618"/>
    </location>
</feature>
<feature type="domain" description="PAC" evidence="12">
    <location>
        <begin position="88"/>
        <end position="140"/>
    </location>
</feature>
<dbReference type="InterPro" id="IPR036097">
    <property type="entry name" value="HisK_dim/P_sf"/>
</dbReference>
<evidence type="ECO:0000256" key="7">
    <source>
        <dbReference type="ARBA" id="ARBA00022840"/>
    </source>
</evidence>
<dbReference type="SMART" id="SM00387">
    <property type="entry name" value="HATPase_c"/>
    <property type="match status" value="1"/>
</dbReference>
<dbReference type="SUPFAM" id="SSF55785">
    <property type="entry name" value="PYP-like sensor domain (PAS domain)"/>
    <property type="match status" value="2"/>
</dbReference>
<feature type="compositionally biased region" description="Basic and acidic residues" evidence="9">
    <location>
        <begin position="543"/>
        <end position="556"/>
    </location>
</feature>
<keyword evidence="3" id="KW-0597">Phosphoprotein</keyword>
<dbReference type="Gene3D" id="3.30.450.20">
    <property type="entry name" value="PAS domain"/>
    <property type="match status" value="2"/>
</dbReference>
<dbReference type="PRINTS" id="PR00344">
    <property type="entry name" value="BCTRLSENSOR"/>
</dbReference>
<dbReference type="InterPro" id="IPR013767">
    <property type="entry name" value="PAS_fold"/>
</dbReference>
<dbReference type="SUPFAM" id="SSF55874">
    <property type="entry name" value="ATPase domain of HSP90 chaperone/DNA topoisomerase II/histidine kinase"/>
    <property type="match status" value="1"/>
</dbReference>
<dbReference type="CDD" id="cd00130">
    <property type="entry name" value="PAS"/>
    <property type="match status" value="2"/>
</dbReference>
<evidence type="ECO:0000313" key="14">
    <source>
        <dbReference type="Proteomes" id="UP001165667"/>
    </source>
</evidence>
<dbReference type="Pfam" id="PF13426">
    <property type="entry name" value="PAS_9"/>
    <property type="match status" value="1"/>
</dbReference>
<keyword evidence="5" id="KW-0547">Nucleotide-binding</keyword>
<dbReference type="InterPro" id="IPR035965">
    <property type="entry name" value="PAS-like_dom_sf"/>
</dbReference>
<name>A0AA41Z2L5_9HYPH</name>
<comment type="caution">
    <text evidence="13">The sequence shown here is derived from an EMBL/GenBank/DDBJ whole genome shotgun (WGS) entry which is preliminary data.</text>
</comment>
<dbReference type="SMART" id="SM00086">
    <property type="entry name" value="PAC"/>
    <property type="match status" value="2"/>
</dbReference>
<reference evidence="13" key="1">
    <citation type="submission" date="2022-05" db="EMBL/GenBank/DDBJ databases">
        <authorList>
            <person name="Pankratov T."/>
        </authorList>
    </citation>
    <scope>NUCLEOTIDE SEQUENCE</scope>
    <source>
        <strain evidence="13">BP6-180914</strain>
    </source>
</reference>
<dbReference type="InterPro" id="IPR001610">
    <property type="entry name" value="PAC"/>
</dbReference>
<dbReference type="Gene3D" id="3.30.565.10">
    <property type="entry name" value="Histidine kinase-like ATPase, C-terminal domain"/>
    <property type="match status" value="1"/>
</dbReference>
<dbReference type="EMBL" id="JAMOIM010000089">
    <property type="protein sequence ID" value="MCW6513064.1"/>
    <property type="molecule type" value="Genomic_DNA"/>
</dbReference>
<dbReference type="NCBIfam" id="TIGR00229">
    <property type="entry name" value="sensory_box"/>
    <property type="match status" value="2"/>
</dbReference>
<proteinExistence type="predicted"/>
<dbReference type="InterPro" id="IPR000014">
    <property type="entry name" value="PAS"/>
</dbReference>
<keyword evidence="8" id="KW-0902">Two-component regulatory system</keyword>
<gene>
    <name evidence="13" type="ORF">M8523_34985</name>
</gene>
<dbReference type="InterPro" id="IPR036890">
    <property type="entry name" value="HATPase_C_sf"/>
</dbReference>
<evidence type="ECO:0000256" key="8">
    <source>
        <dbReference type="ARBA" id="ARBA00023012"/>
    </source>
</evidence>
<keyword evidence="4" id="KW-0808">Transferase</keyword>
<evidence type="ECO:0000256" key="1">
    <source>
        <dbReference type="ARBA" id="ARBA00000085"/>
    </source>
</evidence>
<dbReference type="EC" id="2.7.13.3" evidence="2"/>
<evidence type="ECO:0000259" key="11">
    <source>
        <dbReference type="PROSITE" id="PS50112"/>
    </source>
</evidence>
<dbReference type="InterPro" id="IPR003661">
    <property type="entry name" value="HisK_dim/P_dom"/>
</dbReference>
<dbReference type="GO" id="GO:0006355">
    <property type="term" value="P:regulation of DNA-templated transcription"/>
    <property type="evidence" value="ECO:0007669"/>
    <property type="project" value="InterPro"/>
</dbReference>
<dbReference type="Pfam" id="PF00512">
    <property type="entry name" value="HisKA"/>
    <property type="match status" value="1"/>
</dbReference>
<dbReference type="PROSITE" id="PS50112">
    <property type="entry name" value="PAS"/>
    <property type="match status" value="2"/>
</dbReference>
<organism evidence="13 14">
    <name type="scientific">Lichenifustis flavocetrariae</name>
    <dbReference type="NCBI Taxonomy" id="2949735"/>
    <lineage>
        <taxon>Bacteria</taxon>
        <taxon>Pseudomonadati</taxon>
        <taxon>Pseudomonadota</taxon>
        <taxon>Alphaproteobacteria</taxon>
        <taxon>Hyphomicrobiales</taxon>
        <taxon>Lichenihabitantaceae</taxon>
        <taxon>Lichenifustis</taxon>
    </lineage>
</organism>
<dbReference type="InterPro" id="IPR005467">
    <property type="entry name" value="His_kinase_dom"/>
</dbReference>
<dbReference type="PROSITE" id="PS50113">
    <property type="entry name" value="PAC"/>
    <property type="match status" value="2"/>
</dbReference>
<dbReference type="Pfam" id="PF02518">
    <property type="entry name" value="HATPase_c"/>
    <property type="match status" value="1"/>
</dbReference>
<dbReference type="GO" id="GO:0000155">
    <property type="term" value="F:phosphorelay sensor kinase activity"/>
    <property type="evidence" value="ECO:0007669"/>
    <property type="project" value="InterPro"/>
</dbReference>
<dbReference type="SMART" id="SM00388">
    <property type="entry name" value="HisKA"/>
    <property type="match status" value="1"/>
</dbReference>
<feature type="domain" description="Histidine kinase" evidence="10">
    <location>
        <begin position="288"/>
        <end position="505"/>
    </location>
</feature>
<evidence type="ECO:0000256" key="2">
    <source>
        <dbReference type="ARBA" id="ARBA00012438"/>
    </source>
</evidence>
<dbReference type="RefSeq" id="WP_282589439.1">
    <property type="nucleotide sequence ID" value="NZ_JAMOIM010000089.1"/>
</dbReference>
<dbReference type="PANTHER" id="PTHR43065:SF49">
    <property type="entry name" value="HISTIDINE KINASE"/>
    <property type="match status" value="1"/>
</dbReference>
<evidence type="ECO:0000256" key="4">
    <source>
        <dbReference type="ARBA" id="ARBA00022679"/>
    </source>
</evidence>
<dbReference type="InterPro" id="IPR004358">
    <property type="entry name" value="Sig_transdc_His_kin-like_C"/>
</dbReference>
<sequence length="661" mass="73046">MTIAASKVSEPAPHEHDRLLIDSVIDFAIYRLNADGRVCSWNTGAERIKGYTEAEIFGEHFSRFFTPSDRKAGLPALALETAARDGRFESEGWRVQKNGTSFWAQAVINVVTGPGGQTLGFVKITRDLSERRRAEHALRQSEQRFAHLVQAVTDYAIYMLDTQGVVVNWNQGAERINGYREAEIVGRHFSDFYMYQDRSSGEPQRNLRWAVRDGRFQKEGWRVRRDGSRFWANVVITPILDTEGLLLGFAKVTRDMTEQVRSQSALERTREAFFQSQKIAAIGQLNAGITHDFNNVLTSVLGNLETLRMQSSSDAKLAPTIDKALLGAERGVALTKRMLNFARERVHPSDEVEIPVLIQGMGRLLKQSVGSTISIETRFPIDLPPIDVDPHQLELALINLVINARDAMPSGGTITITARESSYSDPVASSPRSVVVAISDTGQGMDNETLAHALEPFFTTKKLGMGTGLGLSMVLGLAEQSGGQLTLKSEKGVGTVVELALPIALSKRRGERAIRPAVHIEVQEASPEVQHQEEAESDAETGETTRRIDDDHWDKGASKQPALLESLEEQSHNDNNLEPPAFPVVVVAQQVGLVKNSPEELPSSLISGDRSGTSRSSAYDRMESNLIKSMLHTRMEVEQSVAQKSFSRRLKGILRGLWTGN</sequence>
<dbReference type="Proteomes" id="UP001165667">
    <property type="component" value="Unassembled WGS sequence"/>
</dbReference>
<dbReference type="InterPro" id="IPR003594">
    <property type="entry name" value="HATPase_dom"/>
</dbReference>
<dbReference type="AlphaFoldDB" id="A0AA41Z2L5"/>
<evidence type="ECO:0000313" key="13">
    <source>
        <dbReference type="EMBL" id="MCW6513064.1"/>
    </source>
</evidence>
<accession>A0AA41Z2L5</accession>
<dbReference type="InterPro" id="IPR000700">
    <property type="entry name" value="PAS-assoc_C"/>
</dbReference>